<organism evidence="1 2">
    <name type="scientific">Panagrolaimus davidi</name>
    <dbReference type="NCBI Taxonomy" id="227884"/>
    <lineage>
        <taxon>Eukaryota</taxon>
        <taxon>Metazoa</taxon>
        <taxon>Ecdysozoa</taxon>
        <taxon>Nematoda</taxon>
        <taxon>Chromadorea</taxon>
        <taxon>Rhabditida</taxon>
        <taxon>Tylenchina</taxon>
        <taxon>Panagrolaimomorpha</taxon>
        <taxon>Panagrolaimoidea</taxon>
        <taxon>Panagrolaimidae</taxon>
        <taxon>Panagrolaimus</taxon>
    </lineage>
</organism>
<reference evidence="2" key="1">
    <citation type="submission" date="2022-11" db="UniProtKB">
        <authorList>
            <consortium name="WormBaseParasite"/>
        </authorList>
    </citation>
    <scope>IDENTIFICATION</scope>
</reference>
<evidence type="ECO:0000313" key="1">
    <source>
        <dbReference type="Proteomes" id="UP000887578"/>
    </source>
</evidence>
<name>A0A914QLW8_9BILA</name>
<proteinExistence type="predicted"/>
<accession>A0A914QLW8</accession>
<sequence>MNISDAEKIQKHFVLNLLLTIFPKVPNISAAFYYYDGIFLELGIYLTGNARVDVPVDRSVYRWPEDIALPVGHKLKQIILLNSLLSEDVYVSITNAIPSDSEKYTHEMYEYQKSKRIFLKC</sequence>
<dbReference type="Proteomes" id="UP000887578">
    <property type="component" value="Unplaced"/>
</dbReference>
<dbReference type="AlphaFoldDB" id="A0A914QLW8"/>
<protein>
    <submittedName>
        <fullName evidence="2">Uncharacterized protein</fullName>
    </submittedName>
</protein>
<dbReference type="WBParaSite" id="PDA_v2.g2833.t1">
    <property type="protein sequence ID" value="PDA_v2.g2833.t1"/>
    <property type="gene ID" value="PDA_v2.g2833"/>
</dbReference>
<evidence type="ECO:0000313" key="2">
    <source>
        <dbReference type="WBParaSite" id="PDA_v2.g2833.t1"/>
    </source>
</evidence>
<keyword evidence="1" id="KW-1185">Reference proteome</keyword>